<dbReference type="GO" id="GO:0006508">
    <property type="term" value="P:proteolysis"/>
    <property type="evidence" value="ECO:0007669"/>
    <property type="project" value="InterPro"/>
</dbReference>
<dbReference type="Proteomes" id="UP000297403">
    <property type="component" value="Unassembled WGS sequence"/>
</dbReference>
<dbReference type="GO" id="GO:0004252">
    <property type="term" value="F:serine-type endopeptidase activity"/>
    <property type="evidence" value="ECO:0007669"/>
    <property type="project" value="InterPro"/>
</dbReference>
<evidence type="ECO:0000256" key="1">
    <source>
        <dbReference type="SAM" id="MobiDB-lite"/>
    </source>
</evidence>
<evidence type="ECO:0000313" key="4">
    <source>
        <dbReference type="Proteomes" id="UP000297403"/>
    </source>
</evidence>
<comment type="caution">
    <text evidence="3">The sequence shown here is derived from an EMBL/GenBank/DDBJ whole genome shotgun (WGS) entry which is preliminary data.</text>
</comment>
<feature type="compositionally biased region" description="Polar residues" evidence="1">
    <location>
        <begin position="267"/>
        <end position="277"/>
    </location>
</feature>
<feature type="region of interest" description="Disordered" evidence="1">
    <location>
        <begin position="247"/>
        <end position="278"/>
    </location>
</feature>
<evidence type="ECO:0000313" key="3">
    <source>
        <dbReference type="EMBL" id="TFC48898.1"/>
    </source>
</evidence>
<dbReference type="SUPFAM" id="SSF52743">
    <property type="entry name" value="Subtilisin-like"/>
    <property type="match status" value="1"/>
</dbReference>
<accession>A0AAQ2C6Z6</accession>
<dbReference type="Gene3D" id="3.40.50.200">
    <property type="entry name" value="Peptidase S8/S53 domain"/>
    <property type="match status" value="1"/>
</dbReference>
<dbReference type="EMBL" id="SOFY01000031">
    <property type="protein sequence ID" value="TFC48898.1"/>
    <property type="molecule type" value="Genomic_DNA"/>
</dbReference>
<reference evidence="3 4" key="1">
    <citation type="submission" date="2019-03" db="EMBL/GenBank/DDBJ databases">
        <title>Genomics of glacier-inhabiting Cryobacterium strains.</title>
        <authorList>
            <person name="Liu Q."/>
            <person name="Xin Y.-H."/>
        </authorList>
    </citation>
    <scope>NUCLEOTIDE SEQUENCE [LARGE SCALE GENOMIC DNA]</scope>
    <source>
        <strain evidence="4">TMT1-22</strain>
    </source>
</reference>
<feature type="domain" description="Peptidase S8/S53" evidence="2">
    <location>
        <begin position="357"/>
        <end position="628"/>
    </location>
</feature>
<keyword evidence="4" id="KW-1185">Reference proteome</keyword>
<organism evidence="3 4">
    <name type="scientific">Cryobacterium shii</name>
    <dbReference type="NCBI Taxonomy" id="1259235"/>
    <lineage>
        <taxon>Bacteria</taxon>
        <taxon>Bacillati</taxon>
        <taxon>Actinomycetota</taxon>
        <taxon>Actinomycetes</taxon>
        <taxon>Micrococcales</taxon>
        <taxon>Microbacteriaceae</taxon>
        <taxon>Cryobacterium</taxon>
    </lineage>
</organism>
<dbReference type="RefSeq" id="WP_134451192.1">
    <property type="nucleotide sequence ID" value="NZ_SOFY01000031.1"/>
</dbReference>
<dbReference type="Pfam" id="PF00082">
    <property type="entry name" value="Peptidase_S8"/>
    <property type="match status" value="1"/>
</dbReference>
<evidence type="ECO:0000259" key="2">
    <source>
        <dbReference type="Pfam" id="PF00082"/>
    </source>
</evidence>
<sequence>MTNEPVQVVLNPEALRAARDRKTMNGNGKDFFAGRDDAFRSHKEELAASAIGVLRAITSEEHLAEFSGLCYVKVVMATVAIAKSHRPQKKLFRPTWTPHVGTAGMGEPIYACTPHSLKKVIQEIAAAEITVPLKLDKRTGKMVPNPSRNRCEVSAIESINLWTATDKRDFSAAEGAAWLARAGTGGNYLVELFPVTTAEQNPQLQLAEESSSISLRTALSALNVDAQAMKPISGVLASGVSLRVTDASKPSSPTLELSGAGKDGSLADTSRSISSRDATAHQRVLQSLERNPLVRSIALPAEVRTEEFDSVPMLQPAPSEIFEREMSRTLAQVGVIDGGVSGPIEEWVEARWGQLSTSDRDASHGTFISGLLVAAGQLNAYLHNQLAGCLIYDIDVLPADPGGTGVAFAAYYPNGLSDFMDEVESAVREFRESRGVRVFNFSMNFTTPGNSSRYGYAATRLDELAARYDVIFVISVGNVHPSQQRSEWHPDPSAALAGLANDTLSLLSEPGESLCNASVSALNPPGLQGQVPFALAKYSRRGPGLRGATKPDFAHIGGSGTPLPGIGSGLFSVDEHGRLVAGSGTSYAAPLVARRLADLDALIEGDVSREALLALLVHHAHTPDVMSQPSIQPVAQNLIGFGVPSTAEDMLQRDDSEISLVFESSVQPGEQATMVFAWPESLVANGKCYGYARLTLVARPVLAYEHGDERIRVNIGARLMQENKDGGFENRVHPVNLPPRTAGGPSTERELLKEAMKWQIVKCFDVRLAGRGPSSTWKFVVDYLTRADEAMPMSGVKFAAVLTIADPKGVAPVFQQVRQGLSQLGIRTADIRTSVRARTRT</sequence>
<name>A0AAQ2C6Z6_9MICO</name>
<dbReference type="InterPro" id="IPR036852">
    <property type="entry name" value="Peptidase_S8/S53_dom_sf"/>
</dbReference>
<proteinExistence type="predicted"/>
<dbReference type="InterPro" id="IPR000209">
    <property type="entry name" value="Peptidase_S8/S53_dom"/>
</dbReference>
<protein>
    <recommendedName>
        <fullName evidence="2">Peptidase S8/S53 domain-containing protein</fullName>
    </recommendedName>
</protein>
<dbReference type="AlphaFoldDB" id="A0AAQ2C6Z6"/>
<gene>
    <name evidence="3" type="ORF">E3O49_06725</name>
</gene>